<dbReference type="EMBL" id="BOPF01000018">
    <property type="protein sequence ID" value="GIJ47878.1"/>
    <property type="molecule type" value="Genomic_DNA"/>
</dbReference>
<dbReference type="CDD" id="cd17321">
    <property type="entry name" value="MFS_MMR_MDR_like"/>
    <property type="match status" value="1"/>
</dbReference>
<dbReference type="GO" id="GO:0022857">
    <property type="term" value="F:transmembrane transporter activity"/>
    <property type="evidence" value="ECO:0007669"/>
    <property type="project" value="InterPro"/>
</dbReference>
<evidence type="ECO:0000256" key="5">
    <source>
        <dbReference type="ARBA" id="ARBA00022989"/>
    </source>
</evidence>
<dbReference type="PROSITE" id="PS50850">
    <property type="entry name" value="MFS"/>
    <property type="match status" value="1"/>
</dbReference>
<organism evidence="9 10">
    <name type="scientific">Virgisporangium aliadipatigenens</name>
    <dbReference type="NCBI Taxonomy" id="741659"/>
    <lineage>
        <taxon>Bacteria</taxon>
        <taxon>Bacillati</taxon>
        <taxon>Actinomycetota</taxon>
        <taxon>Actinomycetes</taxon>
        <taxon>Micromonosporales</taxon>
        <taxon>Micromonosporaceae</taxon>
        <taxon>Virgisporangium</taxon>
    </lineage>
</organism>
<feature type="transmembrane region" description="Helical" evidence="7">
    <location>
        <begin position="200"/>
        <end position="219"/>
    </location>
</feature>
<dbReference type="RefSeq" id="WP_203901382.1">
    <property type="nucleotide sequence ID" value="NZ_BOPF01000018.1"/>
</dbReference>
<evidence type="ECO:0000259" key="8">
    <source>
        <dbReference type="PROSITE" id="PS50850"/>
    </source>
</evidence>
<dbReference type="Pfam" id="PF07690">
    <property type="entry name" value="MFS_1"/>
    <property type="match status" value="1"/>
</dbReference>
<feature type="transmembrane region" description="Helical" evidence="7">
    <location>
        <begin position="268"/>
        <end position="289"/>
    </location>
</feature>
<dbReference type="Gene3D" id="1.20.1250.20">
    <property type="entry name" value="MFS general substrate transporter like domains"/>
    <property type="match status" value="2"/>
</dbReference>
<keyword evidence="5 7" id="KW-1133">Transmembrane helix</keyword>
<feature type="transmembrane region" description="Helical" evidence="7">
    <location>
        <begin position="109"/>
        <end position="129"/>
    </location>
</feature>
<dbReference type="PANTHER" id="PTHR42718">
    <property type="entry name" value="MAJOR FACILITATOR SUPERFAMILY MULTIDRUG TRANSPORTER MFSC"/>
    <property type="match status" value="1"/>
</dbReference>
<feature type="transmembrane region" description="Helical" evidence="7">
    <location>
        <begin position="360"/>
        <end position="385"/>
    </location>
</feature>
<comment type="caution">
    <text evidence="9">The sequence shown here is derived from an EMBL/GenBank/DDBJ whole genome shotgun (WGS) entry which is preliminary data.</text>
</comment>
<feature type="transmembrane region" description="Helical" evidence="7">
    <location>
        <begin position="80"/>
        <end position="103"/>
    </location>
</feature>
<dbReference type="GO" id="GO:0005886">
    <property type="term" value="C:plasma membrane"/>
    <property type="evidence" value="ECO:0007669"/>
    <property type="project" value="UniProtKB-SubCell"/>
</dbReference>
<evidence type="ECO:0000256" key="4">
    <source>
        <dbReference type="ARBA" id="ARBA00022692"/>
    </source>
</evidence>
<protein>
    <submittedName>
        <fullName evidence="9">MFS transporter</fullName>
    </submittedName>
</protein>
<name>A0A8J4DSH2_9ACTN</name>
<dbReference type="SUPFAM" id="SSF103473">
    <property type="entry name" value="MFS general substrate transporter"/>
    <property type="match status" value="1"/>
</dbReference>
<keyword evidence="2" id="KW-0813">Transport</keyword>
<comment type="subcellular location">
    <subcellularLocation>
        <location evidence="1">Cell membrane</location>
        <topology evidence="1">Multi-pass membrane protein</topology>
    </subcellularLocation>
</comment>
<feature type="transmembrane region" description="Helical" evidence="7">
    <location>
        <begin position="435"/>
        <end position="456"/>
    </location>
</feature>
<gene>
    <name evidence="9" type="ORF">Val02_47640</name>
</gene>
<feature type="transmembrane region" description="Helical" evidence="7">
    <location>
        <begin position="141"/>
        <end position="163"/>
    </location>
</feature>
<accession>A0A8J4DSH2</accession>
<sequence length="489" mass="48515">MTAAAVDRRPGNGLLVVTCLATLVVNANTSAVTILLPAIGADLDASMSTLQWAVTGYSLVGAAVIVTAGVLGDIFGRRRLFLCGLWLFVASCVLIALSGNAFGVVAGRMVQGAAGSTLLACGLSLLAAGSSGPPRMRAVSLWGAAAAVGAAVGPLAGGLLVGATGWQGLFWVDAAVALVCVPLTLRAVPESRDPGRARTVDFLGTVLVAAALAALILAVTEGPQWGWASVATLACLAVSAASVVAFISVERRVRAPLVDLSMLANRPLMAATLGILIGSGTVNGLMYLFSVYAQDPATLGMTALEAGVATLPVSLALVVTAPLVTRLGARIGVRTVISLGFLVTTAGFGVLVLTGADWTYAAFVLPLVAAAVGMGFTNGPCSAIATAVVPPDRIGAASGISNMARYVGASVLTAIAATCYASAGGGTADARADGFSRGALAMTLVSAAGIALAAFAGRLRHRHRGTVDDAASAAGSAHTLPVAAGARSG</sequence>
<reference evidence="9" key="1">
    <citation type="submission" date="2021-01" db="EMBL/GenBank/DDBJ databases">
        <title>Whole genome shotgun sequence of Virgisporangium aliadipatigenens NBRC 105644.</title>
        <authorList>
            <person name="Komaki H."/>
            <person name="Tamura T."/>
        </authorList>
    </citation>
    <scope>NUCLEOTIDE SEQUENCE</scope>
    <source>
        <strain evidence="9">NBRC 105644</strain>
    </source>
</reference>
<evidence type="ECO:0000256" key="7">
    <source>
        <dbReference type="SAM" id="Phobius"/>
    </source>
</evidence>
<proteinExistence type="predicted"/>
<evidence type="ECO:0000256" key="2">
    <source>
        <dbReference type="ARBA" id="ARBA00022448"/>
    </source>
</evidence>
<feature type="transmembrane region" description="Helical" evidence="7">
    <location>
        <begin position="301"/>
        <end position="324"/>
    </location>
</feature>
<evidence type="ECO:0000256" key="6">
    <source>
        <dbReference type="ARBA" id="ARBA00023136"/>
    </source>
</evidence>
<evidence type="ECO:0000313" key="10">
    <source>
        <dbReference type="Proteomes" id="UP000619260"/>
    </source>
</evidence>
<dbReference type="AlphaFoldDB" id="A0A8J4DSH2"/>
<dbReference type="Proteomes" id="UP000619260">
    <property type="component" value="Unassembled WGS sequence"/>
</dbReference>
<keyword evidence="3" id="KW-1003">Cell membrane</keyword>
<dbReference type="PRINTS" id="PR01036">
    <property type="entry name" value="TCRTETB"/>
</dbReference>
<feature type="transmembrane region" description="Helical" evidence="7">
    <location>
        <begin position="406"/>
        <end position="423"/>
    </location>
</feature>
<dbReference type="PANTHER" id="PTHR42718:SF46">
    <property type="entry name" value="BLR6921 PROTEIN"/>
    <property type="match status" value="1"/>
</dbReference>
<keyword evidence="10" id="KW-1185">Reference proteome</keyword>
<feature type="transmembrane region" description="Helical" evidence="7">
    <location>
        <begin position="336"/>
        <end position="354"/>
    </location>
</feature>
<keyword evidence="4 7" id="KW-0812">Transmembrane</keyword>
<feature type="transmembrane region" description="Helical" evidence="7">
    <location>
        <begin position="225"/>
        <end position="247"/>
    </location>
</feature>
<dbReference type="InterPro" id="IPR036259">
    <property type="entry name" value="MFS_trans_sf"/>
</dbReference>
<dbReference type="InterPro" id="IPR020846">
    <property type="entry name" value="MFS_dom"/>
</dbReference>
<feature type="transmembrane region" description="Helical" evidence="7">
    <location>
        <begin position="50"/>
        <end position="71"/>
    </location>
</feature>
<evidence type="ECO:0000256" key="3">
    <source>
        <dbReference type="ARBA" id="ARBA00022475"/>
    </source>
</evidence>
<keyword evidence="6 7" id="KW-0472">Membrane</keyword>
<feature type="transmembrane region" description="Helical" evidence="7">
    <location>
        <begin position="169"/>
        <end position="188"/>
    </location>
</feature>
<dbReference type="InterPro" id="IPR011701">
    <property type="entry name" value="MFS"/>
</dbReference>
<feature type="domain" description="Major facilitator superfamily (MFS) profile" evidence="8">
    <location>
        <begin position="14"/>
        <end position="464"/>
    </location>
</feature>
<evidence type="ECO:0000256" key="1">
    <source>
        <dbReference type="ARBA" id="ARBA00004651"/>
    </source>
</evidence>
<feature type="transmembrane region" description="Helical" evidence="7">
    <location>
        <begin position="12"/>
        <end position="38"/>
    </location>
</feature>
<evidence type="ECO:0000313" key="9">
    <source>
        <dbReference type="EMBL" id="GIJ47878.1"/>
    </source>
</evidence>